<dbReference type="Proteomes" id="UP000023152">
    <property type="component" value="Unassembled WGS sequence"/>
</dbReference>
<dbReference type="InterPro" id="IPR050323">
    <property type="entry name" value="Ribosomal_protein_uL10"/>
</dbReference>
<feature type="compositionally biased region" description="Basic and acidic residues" evidence="4">
    <location>
        <begin position="258"/>
        <end position="270"/>
    </location>
</feature>
<protein>
    <submittedName>
        <fullName evidence="7">Ribosomal phosphoprotein</fullName>
    </submittedName>
</protein>
<evidence type="ECO:0000256" key="1">
    <source>
        <dbReference type="ARBA" id="ARBA00008889"/>
    </source>
</evidence>
<keyword evidence="3" id="KW-0687">Ribonucleoprotein</keyword>
<evidence type="ECO:0000313" key="8">
    <source>
        <dbReference type="Proteomes" id="UP000023152"/>
    </source>
</evidence>
<dbReference type="PANTHER" id="PTHR45699:SF3">
    <property type="entry name" value="LARGE RIBOSOMAL SUBUNIT PROTEIN UL10"/>
    <property type="match status" value="1"/>
</dbReference>
<dbReference type="GO" id="GO:0022625">
    <property type="term" value="C:cytosolic large ribosomal subunit"/>
    <property type="evidence" value="ECO:0007669"/>
    <property type="project" value="TreeGrafter"/>
</dbReference>
<dbReference type="Gene3D" id="3.90.105.20">
    <property type="match status" value="1"/>
</dbReference>
<proteinExistence type="inferred from homology"/>
<dbReference type="Pfam" id="PF17777">
    <property type="entry name" value="RL10P_insert"/>
    <property type="match status" value="1"/>
</dbReference>
<dbReference type="Gene3D" id="3.30.70.1730">
    <property type="match status" value="1"/>
</dbReference>
<dbReference type="GO" id="GO:0003735">
    <property type="term" value="F:structural constituent of ribosome"/>
    <property type="evidence" value="ECO:0007669"/>
    <property type="project" value="TreeGrafter"/>
</dbReference>
<dbReference type="GO" id="GO:0070180">
    <property type="term" value="F:large ribosomal subunit rRNA binding"/>
    <property type="evidence" value="ECO:0007669"/>
    <property type="project" value="TreeGrafter"/>
</dbReference>
<dbReference type="InterPro" id="IPR043164">
    <property type="entry name" value="Ribosomal_uL10-like_insert_sf"/>
</dbReference>
<evidence type="ECO:0000256" key="5">
    <source>
        <dbReference type="SAM" id="Phobius"/>
    </source>
</evidence>
<feature type="transmembrane region" description="Helical" evidence="5">
    <location>
        <begin position="92"/>
        <end position="108"/>
    </location>
</feature>
<dbReference type="InterPro" id="IPR043141">
    <property type="entry name" value="Ribosomal_uL10-like_sf"/>
</dbReference>
<keyword evidence="5" id="KW-0812">Transmembrane</keyword>
<dbReference type="OMA" id="DDAMFGL"/>
<reference evidence="7 8" key="1">
    <citation type="journal article" date="2013" name="Curr. Biol.">
        <title>The Genome of the Foraminiferan Reticulomyxa filosa.</title>
        <authorList>
            <person name="Glockner G."/>
            <person name="Hulsmann N."/>
            <person name="Schleicher M."/>
            <person name="Noegel A.A."/>
            <person name="Eichinger L."/>
            <person name="Gallinger C."/>
            <person name="Pawlowski J."/>
            <person name="Sierra R."/>
            <person name="Euteneuer U."/>
            <person name="Pillet L."/>
            <person name="Moustafa A."/>
            <person name="Platzer M."/>
            <person name="Groth M."/>
            <person name="Szafranski K."/>
            <person name="Schliwa M."/>
        </authorList>
    </citation>
    <scope>NUCLEOTIDE SEQUENCE [LARGE SCALE GENOMIC DNA]</scope>
</reference>
<name>X6N8Y1_RETFI</name>
<comment type="similarity">
    <text evidence="1">Belongs to the universal ribosomal protein uL10 family.</text>
</comment>
<dbReference type="EMBL" id="ASPP01010683">
    <property type="protein sequence ID" value="ETO22491.1"/>
    <property type="molecule type" value="Genomic_DNA"/>
</dbReference>
<dbReference type="InterPro" id="IPR040637">
    <property type="entry name" value="Ribosomal_uL10-like_insert"/>
</dbReference>
<dbReference type="OrthoDB" id="10259902at2759"/>
<dbReference type="FunFam" id="3.90.105.20:FF:000001">
    <property type="entry name" value="60S acidic ribosomal protein P0"/>
    <property type="match status" value="1"/>
</dbReference>
<keyword evidence="5" id="KW-1133">Transmembrane helix</keyword>
<dbReference type="PANTHER" id="PTHR45699">
    <property type="entry name" value="60S ACIDIC RIBOSOMAL PROTEIN P0"/>
    <property type="match status" value="1"/>
</dbReference>
<comment type="caution">
    <text evidence="7">The sequence shown here is derived from an EMBL/GenBank/DDBJ whole genome shotgun (WGS) entry which is preliminary data.</text>
</comment>
<evidence type="ECO:0000259" key="6">
    <source>
        <dbReference type="Pfam" id="PF17777"/>
    </source>
</evidence>
<keyword evidence="2" id="KW-0689">Ribosomal protein</keyword>
<dbReference type="GO" id="GO:0000027">
    <property type="term" value="P:ribosomal large subunit assembly"/>
    <property type="evidence" value="ECO:0007669"/>
    <property type="project" value="TreeGrafter"/>
</dbReference>
<sequence length="345" mass="37937">MALLDLCRGNSGFFFTKGDIGTLRKEITSRQVQTPAKAGAIAPVDVFIPPGPTGMEPTQTTFFQTMNIGTRINRGQIDITDEVHLIKQGEKLLLLFSLTMIVVCVFHFPNNFFFLRDSATVVFFYLLLTRILNLKLQCVFCKQVKSVYDNGDAYDASALDITSQDVANGFVAGLRQVAAFSFGINHPTAATVPHSTLNAYKKVLALGLSLEKYSWENLDVVSFLFFFLYVKKVLENPGAFAAAAAPTTGAATTTAAAAKEEPEAEAEKESSAAPADPFGGGGDSGADFLLTFSTQQLHQNNFQDDLLQLKISNAIENIVNNVKINKNKKYFCHLYLRQDFYLDHK</sequence>
<keyword evidence="5" id="KW-0472">Membrane</keyword>
<feature type="region of interest" description="Disordered" evidence="4">
    <location>
        <begin position="253"/>
        <end position="277"/>
    </location>
</feature>
<keyword evidence="8" id="KW-1185">Reference proteome</keyword>
<dbReference type="AlphaFoldDB" id="X6N8Y1"/>
<evidence type="ECO:0000256" key="2">
    <source>
        <dbReference type="ARBA" id="ARBA00022980"/>
    </source>
</evidence>
<evidence type="ECO:0000256" key="3">
    <source>
        <dbReference type="ARBA" id="ARBA00023274"/>
    </source>
</evidence>
<accession>X6N8Y1</accession>
<evidence type="ECO:0000256" key="4">
    <source>
        <dbReference type="SAM" id="MobiDB-lite"/>
    </source>
</evidence>
<evidence type="ECO:0000313" key="7">
    <source>
        <dbReference type="EMBL" id="ETO22491.1"/>
    </source>
</evidence>
<gene>
    <name evidence="7" type="ORF">RFI_14707</name>
</gene>
<feature type="domain" description="Large ribosomal subunit protein uL10-like insertion" evidence="6">
    <location>
        <begin position="36"/>
        <end position="92"/>
    </location>
</feature>
<dbReference type="GO" id="GO:0002181">
    <property type="term" value="P:cytoplasmic translation"/>
    <property type="evidence" value="ECO:0007669"/>
    <property type="project" value="TreeGrafter"/>
</dbReference>
<organism evidence="7 8">
    <name type="scientific">Reticulomyxa filosa</name>
    <dbReference type="NCBI Taxonomy" id="46433"/>
    <lineage>
        <taxon>Eukaryota</taxon>
        <taxon>Sar</taxon>
        <taxon>Rhizaria</taxon>
        <taxon>Retaria</taxon>
        <taxon>Foraminifera</taxon>
        <taxon>Monothalamids</taxon>
        <taxon>Reticulomyxidae</taxon>
        <taxon>Reticulomyxa</taxon>
    </lineage>
</organism>